<proteinExistence type="inferred from homology"/>
<dbReference type="SUPFAM" id="SSF54637">
    <property type="entry name" value="Thioesterase/thiol ester dehydrase-isomerase"/>
    <property type="match status" value="1"/>
</dbReference>
<dbReference type="RefSeq" id="XP_028472592.1">
    <property type="nucleotide sequence ID" value="XM_028619096.1"/>
</dbReference>
<dbReference type="OrthoDB" id="2420454at2759"/>
<evidence type="ECO:0000256" key="1">
    <source>
        <dbReference type="ARBA" id="ARBA00005953"/>
    </source>
</evidence>
<reference evidence="3 4" key="1">
    <citation type="submission" date="2018-11" db="EMBL/GenBank/DDBJ databases">
        <title>Genome sequence of Apiotrichum porosum DSM 27194.</title>
        <authorList>
            <person name="Aliyu H."/>
            <person name="Gorte O."/>
            <person name="Ochsenreither K."/>
        </authorList>
    </citation>
    <scope>NUCLEOTIDE SEQUENCE [LARGE SCALE GENOMIC DNA]</scope>
    <source>
        <strain evidence="3 4">DSM 27194</strain>
    </source>
</reference>
<sequence length="162" mass="17953">MTAIGVLRNRLRSNYPFTLAYRLRWADNDQYGHLNNSVYNFLIDSVVNSYLIERCALKPADPSNTDPIGLVVSSQCNYFSSLSFPQVVDLGLRVSKLGNSSVTYEVGFFAQGSNTVSAVGGFTHVFVHPEQRRPTTMVEAMRAGLTAIHNDLDAPYFPTAKL</sequence>
<dbReference type="STRING" id="105984.A0A427XF01"/>
<evidence type="ECO:0000313" key="4">
    <source>
        <dbReference type="Proteomes" id="UP000279236"/>
    </source>
</evidence>
<dbReference type="GO" id="GO:0047617">
    <property type="term" value="F:fatty acyl-CoA hydrolase activity"/>
    <property type="evidence" value="ECO:0007669"/>
    <property type="project" value="TreeGrafter"/>
</dbReference>
<dbReference type="GeneID" id="39587960"/>
<accession>A0A427XF01</accession>
<dbReference type="EMBL" id="RSCE01000016">
    <property type="protein sequence ID" value="RSH77445.1"/>
    <property type="molecule type" value="Genomic_DNA"/>
</dbReference>
<evidence type="ECO:0000313" key="3">
    <source>
        <dbReference type="EMBL" id="RSH77445.1"/>
    </source>
</evidence>
<dbReference type="InterPro" id="IPR050563">
    <property type="entry name" value="4-hydroxybenzoyl-CoA_TE"/>
</dbReference>
<comment type="similarity">
    <text evidence="1">Belongs to the 4-hydroxybenzoyl-CoA thioesterase family.</text>
</comment>
<dbReference type="Gene3D" id="3.10.129.10">
    <property type="entry name" value="Hotdog Thioesterase"/>
    <property type="match status" value="1"/>
</dbReference>
<keyword evidence="4" id="KW-1185">Reference proteome</keyword>
<gene>
    <name evidence="3" type="ORF">EHS24_003417</name>
</gene>
<protein>
    <submittedName>
        <fullName evidence="3">Uncharacterized protein</fullName>
    </submittedName>
</protein>
<evidence type="ECO:0000256" key="2">
    <source>
        <dbReference type="ARBA" id="ARBA00022801"/>
    </source>
</evidence>
<dbReference type="CDD" id="cd00586">
    <property type="entry name" value="4HBT"/>
    <property type="match status" value="1"/>
</dbReference>
<dbReference type="Proteomes" id="UP000279236">
    <property type="component" value="Unassembled WGS sequence"/>
</dbReference>
<name>A0A427XF01_9TREE</name>
<dbReference type="AlphaFoldDB" id="A0A427XF01"/>
<organism evidence="3 4">
    <name type="scientific">Apiotrichum porosum</name>
    <dbReference type="NCBI Taxonomy" id="105984"/>
    <lineage>
        <taxon>Eukaryota</taxon>
        <taxon>Fungi</taxon>
        <taxon>Dikarya</taxon>
        <taxon>Basidiomycota</taxon>
        <taxon>Agaricomycotina</taxon>
        <taxon>Tremellomycetes</taxon>
        <taxon>Trichosporonales</taxon>
        <taxon>Trichosporonaceae</taxon>
        <taxon>Apiotrichum</taxon>
    </lineage>
</organism>
<dbReference type="FunFam" id="3.10.129.10:FF:000104">
    <property type="entry name" value="Thioesterase family protein (AFU_orthologue AFUA_2G16350)"/>
    <property type="match status" value="1"/>
</dbReference>
<keyword evidence="2" id="KW-0378">Hydrolase</keyword>
<dbReference type="PANTHER" id="PTHR31793">
    <property type="entry name" value="4-HYDROXYBENZOYL-COA THIOESTERASE FAMILY MEMBER"/>
    <property type="match status" value="1"/>
</dbReference>
<dbReference type="InterPro" id="IPR029069">
    <property type="entry name" value="HotDog_dom_sf"/>
</dbReference>
<dbReference type="Pfam" id="PF13279">
    <property type="entry name" value="4HBT_2"/>
    <property type="match status" value="1"/>
</dbReference>
<comment type="caution">
    <text evidence="3">The sequence shown here is derived from an EMBL/GenBank/DDBJ whole genome shotgun (WGS) entry which is preliminary data.</text>
</comment>
<dbReference type="PANTHER" id="PTHR31793:SF27">
    <property type="entry name" value="NOVEL THIOESTERASE SUPERFAMILY DOMAIN AND SAPOSIN A-TYPE DOMAIN CONTAINING PROTEIN (0610012H03RIK)"/>
    <property type="match status" value="1"/>
</dbReference>